<organism evidence="12 13">
    <name type="scientific">Roseospira marina</name>
    <dbReference type="NCBI Taxonomy" id="140057"/>
    <lineage>
        <taxon>Bacteria</taxon>
        <taxon>Pseudomonadati</taxon>
        <taxon>Pseudomonadota</taxon>
        <taxon>Alphaproteobacteria</taxon>
        <taxon>Rhodospirillales</taxon>
        <taxon>Rhodospirillaceae</taxon>
        <taxon>Roseospira</taxon>
    </lineage>
</organism>
<keyword evidence="13" id="KW-1185">Reference proteome</keyword>
<comment type="function">
    <text evidence="8">Part of an electron transfer system.</text>
</comment>
<dbReference type="Gene3D" id="3.50.50.60">
    <property type="entry name" value="FAD/NAD(P)-binding domain"/>
    <property type="match status" value="1"/>
</dbReference>
<dbReference type="EMBL" id="VWPJ01000001">
    <property type="protein sequence ID" value="KAA5607618.1"/>
    <property type="molecule type" value="Genomic_DNA"/>
</dbReference>
<dbReference type="PRINTS" id="PR00420">
    <property type="entry name" value="RNGMNOXGNASE"/>
</dbReference>
<dbReference type="InterPro" id="IPR002938">
    <property type="entry name" value="FAD-bd"/>
</dbReference>
<evidence type="ECO:0000256" key="7">
    <source>
        <dbReference type="ARBA" id="ARBA00023002"/>
    </source>
</evidence>
<evidence type="ECO:0000256" key="5">
    <source>
        <dbReference type="ARBA" id="ARBA00022630"/>
    </source>
</evidence>
<accession>A0A5M6IJ19</accession>
<evidence type="ECO:0000256" key="6">
    <source>
        <dbReference type="ARBA" id="ARBA00022827"/>
    </source>
</evidence>
<keyword evidence="5 8" id="KW-0285">Flavoprotein</keyword>
<protein>
    <recommendedName>
        <fullName evidence="4 8">Protein FixC</fullName>
    </recommendedName>
</protein>
<dbReference type="RefSeq" id="WP_150060751.1">
    <property type="nucleotide sequence ID" value="NZ_JACHII010000001.1"/>
</dbReference>
<dbReference type="Proteomes" id="UP000324065">
    <property type="component" value="Unassembled WGS sequence"/>
</dbReference>
<dbReference type="InterPro" id="IPR036188">
    <property type="entry name" value="FAD/NAD-bd_sf"/>
</dbReference>
<feature type="domain" description="ETF-QO/FixC ubiquinone-binding" evidence="10">
    <location>
        <begin position="209"/>
        <end position="284"/>
    </location>
</feature>
<dbReference type="PANTHER" id="PTHR43624">
    <property type="entry name" value="ELECTRON TRANSFER FLAVOPROTEIN-QUINONE OXIDOREDUCTASE YDIS-RELATED"/>
    <property type="match status" value="1"/>
</dbReference>
<keyword evidence="6 8" id="KW-0274">FAD</keyword>
<evidence type="ECO:0000256" key="8">
    <source>
        <dbReference type="RuleBase" id="RU366069"/>
    </source>
</evidence>
<reference evidence="12 13" key="1">
    <citation type="submission" date="2019-09" db="EMBL/GenBank/DDBJ databases">
        <title>Genome sequence of Roseospira marina, one of the more divergent members of the non-sulfur purple photosynthetic bacterial family, the Rhodospirillaceae.</title>
        <authorList>
            <person name="Meyer T."/>
            <person name="Kyndt J."/>
        </authorList>
    </citation>
    <scope>NUCLEOTIDE SEQUENCE [LARGE SCALE GENOMIC DNA]</scope>
    <source>
        <strain evidence="12 13">DSM 15113</strain>
    </source>
</reference>
<comment type="caution">
    <text evidence="12">The sequence shown here is derived from an EMBL/GenBank/DDBJ whole genome shotgun (WGS) entry which is preliminary data.</text>
</comment>
<evidence type="ECO:0000313" key="13">
    <source>
        <dbReference type="Proteomes" id="UP000324065"/>
    </source>
</evidence>
<keyword evidence="7 8" id="KW-0560">Oxidoreductase</keyword>
<feature type="domain" description="FixC-like C-terminal" evidence="11">
    <location>
        <begin position="370"/>
        <end position="435"/>
    </location>
</feature>
<gene>
    <name evidence="12" type="ORF">F1188_02350</name>
</gene>
<dbReference type="SUPFAM" id="SSF51905">
    <property type="entry name" value="FAD/NAD(P)-binding domain"/>
    <property type="match status" value="1"/>
</dbReference>
<dbReference type="InterPro" id="IPR039651">
    <property type="entry name" value="FixC-like"/>
</dbReference>
<dbReference type="AlphaFoldDB" id="A0A5M6IJ19"/>
<dbReference type="Pfam" id="PF01494">
    <property type="entry name" value="FAD_binding_3"/>
    <property type="match status" value="1"/>
</dbReference>
<dbReference type="GO" id="GO:0071949">
    <property type="term" value="F:FAD binding"/>
    <property type="evidence" value="ECO:0007669"/>
    <property type="project" value="UniProtKB-UniRule"/>
</dbReference>
<comment type="similarity">
    <text evidence="3 8">Belongs to the ETF-QO/FixC family.</text>
</comment>
<sequence>MTQREHFDAIVVGAGPAGNSAALVMARGGLNVLQIERGEYPGAKNVQGAILYADAIERLIPDFRDSAPLERHVIEQRMWMLDDEAFVGTSYRSDRFNEQRPNRYTIIRAQFDKWFSSKVKEAGALVVCETTVTGLLKDKRGRVIGVSTDRDQGEVTADVVVLADGVNALIGSRAGLRKELTPNDVALGVKETIFMPREVIDARFNLKGNEGVVIEAAGSITAGMAGTAFLYTNGDSVSIGIGCLISDFKTSGVRPYYLLEKFKQHPSIAPLIEGGEVKEYAAHMLPEGGYNAIPQLYGDGWVVAGDAAQMLNAVHREGSNLAMTSGRLAAETIVAAKAKGKAMTASTLKAYKRALDDSFVIKDLKKYRRLPNVLHNNKHFFTDYPRLLTNAAETMLRVDGVSKKEKEKSVMGSFRAERGLRGLAIDILKMNRAWR</sequence>
<dbReference type="Pfam" id="PF21162">
    <property type="entry name" value="ETFQO_UQ-bd"/>
    <property type="match status" value="1"/>
</dbReference>
<proteinExistence type="inferred from homology"/>
<name>A0A5M6IJ19_9PROT</name>
<dbReference type="Pfam" id="PF26311">
    <property type="entry name" value="ETF-QO_FixC_C"/>
    <property type="match status" value="1"/>
</dbReference>
<evidence type="ECO:0000259" key="10">
    <source>
        <dbReference type="Pfam" id="PF21162"/>
    </source>
</evidence>
<evidence type="ECO:0000256" key="1">
    <source>
        <dbReference type="ARBA" id="ARBA00001974"/>
    </source>
</evidence>
<dbReference type="PANTHER" id="PTHR43624:SF2">
    <property type="entry name" value="ELECTRON TRANSFER FLAVOPROTEIN-QUINONE OXIDOREDUCTASE YDIS-RELATED"/>
    <property type="match status" value="1"/>
</dbReference>
<dbReference type="OrthoDB" id="417034at2"/>
<comment type="function">
    <text evidence="2">Could be required for the formation of a functional nitrogenase Fe protein. Probably accepts electrons from FixA/FixB and reduces a quinone.</text>
</comment>
<evidence type="ECO:0000256" key="4">
    <source>
        <dbReference type="ARBA" id="ARBA00019877"/>
    </source>
</evidence>
<evidence type="ECO:0000259" key="9">
    <source>
        <dbReference type="Pfam" id="PF01494"/>
    </source>
</evidence>
<evidence type="ECO:0000313" key="12">
    <source>
        <dbReference type="EMBL" id="KAA5607618.1"/>
    </source>
</evidence>
<evidence type="ECO:0000256" key="3">
    <source>
        <dbReference type="ARBA" id="ARBA00006796"/>
    </source>
</evidence>
<evidence type="ECO:0000259" key="11">
    <source>
        <dbReference type="Pfam" id="PF26311"/>
    </source>
</evidence>
<feature type="domain" description="FAD-binding" evidence="9">
    <location>
        <begin position="8"/>
        <end position="195"/>
    </location>
</feature>
<dbReference type="GO" id="GO:0016491">
    <property type="term" value="F:oxidoreductase activity"/>
    <property type="evidence" value="ECO:0007669"/>
    <property type="project" value="UniProtKB-UniRule"/>
</dbReference>
<evidence type="ECO:0000256" key="2">
    <source>
        <dbReference type="ARBA" id="ARBA00003676"/>
    </source>
</evidence>
<dbReference type="InterPro" id="IPR049398">
    <property type="entry name" value="ETF-QO/FixC_UQ-bd"/>
</dbReference>
<dbReference type="SUPFAM" id="SSF54373">
    <property type="entry name" value="FAD-linked reductases, C-terminal domain"/>
    <property type="match status" value="1"/>
</dbReference>
<dbReference type="InterPro" id="IPR059103">
    <property type="entry name" value="FixC-like_C"/>
</dbReference>
<comment type="cofactor">
    <cofactor evidence="1 8">
        <name>FAD</name>
        <dbReference type="ChEBI" id="CHEBI:57692"/>
    </cofactor>
</comment>